<dbReference type="Pfam" id="PF07993">
    <property type="entry name" value="NAD_binding_4"/>
    <property type="match status" value="1"/>
</dbReference>
<proteinExistence type="predicted"/>
<dbReference type="SUPFAM" id="SSF51735">
    <property type="entry name" value="NAD(P)-binding Rossmann-fold domains"/>
    <property type="match status" value="1"/>
</dbReference>
<dbReference type="InterPro" id="IPR026055">
    <property type="entry name" value="FAR"/>
</dbReference>
<organism evidence="2 3">
    <name type="scientific">Chungangia koreensis</name>
    <dbReference type="NCBI Taxonomy" id="752657"/>
    <lineage>
        <taxon>Bacteria</taxon>
        <taxon>Bacillati</taxon>
        <taxon>Bacillota</taxon>
        <taxon>Bacilli</taxon>
        <taxon>Lactobacillales</taxon>
        <taxon>Chungangia</taxon>
    </lineage>
</organism>
<dbReference type="InterPro" id="IPR036291">
    <property type="entry name" value="NAD(P)-bd_dom_sf"/>
</dbReference>
<keyword evidence="3" id="KW-1185">Reference proteome</keyword>
<dbReference type="InterPro" id="IPR013120">
    <property type="entry name" value="FAR_NAD-bd"/>
</dbReference>
<evidence type="ECO:0000313" key="2">
    <source>
        <dbReference type="EMBL" id="MFC4409409.1"/>
    </source>
</evidence>
<sequence length="360" mass="41205">MAVFVTGFPGFLTSRIVKQLLNRGEEKIFALVLQTEWEKAERRMEELLIEVGGSFRIELVVGDITQPDLGLDQQTAQRLKDEVEFVWHLAAIYDLAVPQDVAKKVNVTGTETVNAFVRQLPKLKRYMYFSTAYVAGRRDGVLREDELIRPKSFKNHYEETKFEAELLVEELKGELPITIIRPGIVRGDSVTGETIKFDGPYFFLIMIDRLRKLPIIPYVGRSYSTINVVPVDYIVNASIYLCYLEDAENHTVHLTDPRPYPVEEVYRAMVFGLTGKPPTGRIPLKMARAGLSVKSIRSLLGVEQETLDYLTWNANFDTSNAERLLKDSGIECADFLSTMRPMIQFYTANRNKKEFFIEIK</sequence>
<gene>
    <name evidence="2" type="ORF">ACFOZY_03040</name>
</gene>
<dbReference type="RefSeq" id="WP_378152110.1">
    <property type="nucleotide sequence ID" value="NZ_JBHSEC010000002.1"/>
</dbReference>
<reference evidence="3" key="1">
    <citation type="journal article" date="2019" name="Int. J. Syst. Evol. Microbiol.">
        <title>The Global Catalogue of Microorganisms (GCM) 10K type strain sequencing project: providing services to taxonomists for standard genome sequencing and annotation.</title>
        <authorList>
            <consortium name="The Broad Institute Genomics Platform"/>
            <consortium name="The Broad Institute Genome Sequencing Center for Infectious Disease"/>
            <person name="Wu L."/>
            <person name="Ma J."/>
        </authorList>
    </citation>
    <scope>NUCLEOTIDE SEQUENCE [LARGE SCALE GENOMIC DNA]</scope>
    <source>
        <strain evidence="3">CCUG 59778</strain>
    </source>
</reference>
<dbReference type="EMBL" id="JBHSEC010000002">
    <property type="protein sequence ID" value="MFC4409409.1"/>
    <property type="molecule type" value="Genomic_DNA"/>
</dbReference>
<dbReference type="PANTHER" id="PTHR11011">
    <property type="entry name" value="MALE STERILITY PROTEIN 2-RELATED"/>
    <property type="match status" value="1"/>
</dbReference>
<dbReference type="PANTHER" id="PTHR11011:SF45">
    <property type="entry name" value="FATTY ACYL-COA REDUCTASE CG8306-RELATED"/>
    <property type="match status" value="1"/>
</dbReference>
<accession>A0ABV8X2R2</accession>
<dbReference type="CDD" id="cd05263">
    <property type="entry name" value="MupV_like_SDR_e"/>
    <property type="match status" value="1"/>
</dbReference>
<evidence type="ECO:0000259" key="1">
    <source>
        <dbReference type="Pfam" id="PF07993"/>
    </source>
</evidence>
<comment type="caution">
    <text evidence="2">The sequence shown here is derived from an EMBL/GenBank/DDBJ whole genome shotgun (WGS) entry which is preliminary data.</text>
</comment>
<dbReference type="Gene3D" id="3.40.50.720">
    <property type="entry name" value="NAD(P)-binding Rossmann-like Domain"/>
    <property type="match status" value="1"/>
</dbReference>
<name>A0ABV8X2R2_9LACT</name>
<dbReference type="Proteomes" id="UP001595817">
    <property type="component" value="Unassembled WGS sequence"/>
</dbReference>
<evidence type="ECO:0000313" key="3">
    <source>
        <dbReference type="Proteomes" id="UP001595817"/>
    </source>
</evidence>
<feature type="domain" description="Thioester reductase (TE)" evidence="1">
    <location>
        <begin position="5"/>
        <end position="237"/>
    </location>
</feature>
<protein>
    <submittedName>
        <fullName evidence="2">SDR family oxidoreductase</fullName>
    </submittedName>
</protein>